<accession>A0ABV3SVN9</accession>
<dbReference type="InterPro" id="IPR005000">
    <property type="entry name" value="Aldolase/citrate-lyase_domain"/>
</dbReference>
<proteinExistence type="inferred from homology"/>
<feature type="domain" description="HpcH/HpaI aldolase/citrate lyase" evidence="4">
    <location>
        <begin position="25"/>
        <end position="191"/>
    </location>
</feature>
<dbReference type="Proteomes" id="UP001556692">
    <property type="component" value="Unassembled WGS sequence"/>
</dbReference>
<evidence type="ECO:0000256" key="1">
    <source>
        <dbReference type="ARBA" id="ARBA00005568"/>
    </source>
</evidence>
<dbReference type="InterPro" id="IPR040442">
    <property type="entry name" value="Pyrv_kinase-like_dom_sf"/>
</dbReference>
<dbReference type="Pfam" id="PF03328">
    <property type="entry name" value="HpcH_HpaI"/>
    <property type="match status" value="1"/>
</dbReference>
<dbReference type="InterPro" id="IPR050251">
    <property type="entry name" value="HpcH-HpaI_aldolase"/>
</dbReference>
<comment type="caution">
    <text evidence="5">The sequence shown here is derived from an EMBL/GenBank/DDBJ whole genome shotgun (WGS) entry which is preliminary data.</text>
</comment>
<evidence type="ECO:0000313" key="5">
    <source>
        <dbReference type="EMBL" id="MEX0409610.1"/>
    </source>
</evidence>
<keyword evidence="2" id="KW-0479">Metal-binding</keyword>
<evidence type="ECO:0000256" key="2">
    <source>
        <dbReference type="ARBA" id="ARBA00022723"/>
    </source>
</evidence>
<gene>
    <name evidence="5" type="ORF">ABGN05_28610</name>
</gene>
<keyword evidence="3 5" id="KW-0456">Lyase</keyword>
<organism evidence="5 6">
    <name type="scientific">Aquibium pacificus</name>
    <dbReference type="NCBI Taxonomy" id="3153579"/>
    <lineage>
        <taxon>Bacteria</taxon>
        <taxon>Pseudomonadati</taxon>
        <taxon>Pseudomonadota</taxon>
        <taxon>Alphaproteobacteria</taxon>
        <taxon>Hyphomicrobiales</taxon>
        <taxon>Phyllobacteriaceae</taxon>
        <taxon>Aquibium</taxon>
    </lineage>
</organism>
<keyword evidence="6" id="KW-1185">Reference proteome</keyword>
<dbReference type="Gene3D" id="3.20.20.60">
    <property type="entry name" value="Phosphoenolpyruvate-binding domains"/>
    <property type="match status" value="2"/>
</dbReference>
<dbReference type="PANTHER" id="PTHR30502">
    <property type="entry name" value="2-KETO-3-DEOXY-L-RHAMNONATE ALDOLASE"/>
    <property type="match status" value="1"/>
</dbReference>
<reference evidence="5 6" key="1">
    <citation type="submission" date="2024-05" db="EMBL/GenBank/DDBJ databases">
        <authorList>
            <person name="Jiang F."/>
        </authorList>
    </citation>
    <scope>NUCLEOTIDE SEQUENCE [LARGE SCALE GENOMIC DNA]</scope>
    <source>
        <strain evidence="5 6">LZ166</strain>
    </source>
</reference>
<dbReference type="GO" id="GO:0016829">
    <property type="term" value="F:lyase activity"/>
    <property type="evidence" value="ECO:0007669"/>
    <property type="project" value="UniProtKB-KW"/>
</dbReference>
<dbReference type="PANTHER" id="PTHR30502:SF0">
    <property type="entry name" value="PHOSPHOENOLPYRUVATE CARBOXYLASE FAMILY PROTEIN"/>
    <property type="match status" value="1"/>
</dbReference>
<evidence type="ECO:0000313" key="6">
    <source>
        <dbReference type="Proteomes" id="UP001556692"/>
    </source>
</evidence>
<dbReference type="RefSeq" id="WP_367957475.1">
    <property type="nucleotide sequence ID" value="NZ_JBDPGJ010000010.1"/>
</dbReference>
<protein>
    <submittedName>
        <fullName evidence="5">Aldolase/citrate lyase family protein</fullName>
    </submittedName>
</protein>
<comment type="similarity">
    <text evidence="1">Belongs to the HpcH/HpaI aldolase family.</text>
</comment>
<name>A0ABV3SVN9_9HYPH</name>
<evidence type="ECO:0000256" key="3">
    <source>
        <dbReference type="ARBA" id="ARBA00023239"/>
    </source>
</evidence>
<evidence type="ECO:0000259" key="4">
    <source>
        <dbReference type="Pfam" id="PF03328"/>
    </source>
</evidence>
<dbReference type="SUPFAM" id="SSF51621">
    <property type="entry name" value="Phosphoenolpyruvate/pyruvate domain"/>
    <property type="match status" value="1"/>
</dbReference>
<dbReference type="InterPro" id="IPR015813">
    <property type="entry name" value="Pyrv/PenolPyrv_kinase-like_dom"/>
</dbReference>
<dbReference type="EMBL" id="JBDPGJ010000010">
    <property type="protein sequence ID" value="MEX0409610.1"/>
    <property type="molecule type" value="Genomic_DNA"/>
</dbReference>
<sequence length="231" mass="24784">MTFAGQLKSDLAASRPLRVVNIDYSNAGLVEFLGKTCADVIFIDCEQGDTSVESIENLARAAHVAGVPAIVRTGSPDAAVIERTLLRGVDGIVLPRLKTSAEARKAVAAVHYCMSGQRPDFAVIVQVEDIAAVQTLDEFLSVEGIDCFFVGPVDLSKSMGFGGTWTRTEVRDVVEQTLSRIIAAGRAAGMLASPDTIGELHRLGVSFLYLHTNDFIRLGTDEIAARCMQID</sequence>